<keyword evidence="2" id="KW-0597">Phosphoprotein</keyword>
<dbReference type="PANTHER" id="PTHR14150">
    <property type="entry name" value="U3 SMALL NUCLEOLAR RNA-ASSOCIATED PROTEIN 14"/>
    <property type="match status" value="1"/>
</dbReference>
<organism evidence="5 6">
    <name type="scientific">Vittaforma corneae (strain ATCC 50505)</name>
    <name type="common">Microsporidian parasite</name>
    <name type="synonym">Nosema corneum</name>
    <dbReference type="NCBI Taxonomy" id="993615"/>
    <lineage>
        <taxon>Eukaryota</taxon>
        <taxon>Fungi</taxon>
        <taxon>Fungi incertae sedis</taxon>
        <taxon>Microsporidia</taxon>
        <taxon>Nosematidae</taxon>
        <taxon>Vittaforma</taxon>
    </lineage>
</organism>
<name>L2GRJ2_VITCO</name>
<gene>
    <name evidence="5" type="ORF">VICG_00267</name>
</gene>
<dbReference type="RefSeq" id="XP_007603720.1">
    <property type="nucleotide sequence ID" value="XM_007603658.1"/>
</dbReference>
<evidence type="ECO:0000256" key="4">
    <source>
        <dbReference type="SAM" id="MobiDB-lite"/>
    </source>
</evidence>
<keyword evidence="3" id="KW-0539">Nucleus</keyword>
<dbReference type="GeneID" id="19880985"/>
<evidence type="ECO:0000256" key="3">
    <source>
        <dbReference type="ARBA" id="ARBA00023242"/>
    </source>
</evidence>
<evidence type="ECO:0000313" key="5">
    <source>
        <dbReference type="EMBL" id="ELA42952.1"/>
    </source>
</evidence>
<evidence type="ECO:0000256" key="2">
    <source>
        <dbReference type="ARBA" id="ARBA00022553"/>
    </source>
</evidence>
<keyword evidence="6" id="KW-1185">Reference proteome</keyword>
<dbReference type="EMBL" id="JH370130">
    <property type="protein sequence ID" value="ELA42952.1"/>
    <property type="molecule type" value="Genomic_DNA"/>
</dbReference>
<comment type="subcellular location">
    <subcellularLocation>
        <location evidence="1">Nucleus</location>
        <location evidence="1">Nucleolus</location>
    </subcellularLocation>
</comment>
<dbReference type="GO" id="GO:0006364">
    <property type="term" value="P:rRNA processing"/>
    <property type="evidence" value="ECO:0007669"/>
    <property type="project" value="InterPro"/>
</dbReference>
<dbReference type="HOGENOM" id="CLU_077727_0_0_1"/>
<dbReference type="InParanoid" id="L2GRJ2"/>
<dbReference type="OMA" id="WGDWAGP"/>
<dbReference type="STRING" id="993615.L2GRJ2"/>
<dbReference type="VEuPathDB" id="MicrosporidiaDB:VICG_00267"/>
<dbReference type="GO" id="GO:0032040">
    <property type="term" value="C:small-subunit processome"/>
    <property type="evidence" value="ECO:0007669"/>
    <property type="project" value="InterPro"/>
</dbReference>
<evidence type="ECO:0000256" key="1">
    <source>
        <dbReference type="ARBA" id="ARBA00004604"/>
    </source>
</evidence>
<evidence type="ECO:0000313" key="6">
    <source>
        <dbReference type="Proteomes" id="UP000011082"/>
    </source>
</evidence>
<feature type="region of interest" description="Disordered" evidence="4">
    <location>
        <begin position="124"/>
        <end position="173"/>
    </location>
</feature>
<accession>L2GRJ2</accession>
<sequence length="324" mass="37711">MQEKKFMLEELAQLNDGTCVDLEPIKNKEDGSYSLIKDEIEDFISKPARTHSKKSSFFDSVPSTELKKSIEAILQMRNIHEEISKKNARYEFDRKMARIRKIKSKTYRKMKRKDKIKKEEALEACFEESSRSEETSSNIQEFRPVISFEKDKKDPSNEEDYGQSPSDDSNDSARGLVDKAFEVPGFEGNEKEFLLEKAKVVQEDAPQIIEHCLPGWGDWAGEDIEFHKNKFNTTIEKKDGIKMSDRQDYRKSNVIINEHAEISDKYKSTLPYGYSHENYNEKLKTPISLETTSSKIFNRFVRLNKNDNAALGETIRPREFNPEY</sequence>
<dbReference type="Proteomes" id="UP000011082">
    <property type="component" value="Unassembled WGS sequence"/>
</dbReference>
<dbReference type="OrthoDB" id="2195432at2759"/>
<proteinExistence type="predicted"/>
<reference evidence="6" key="1">
    <citation type="submission" date="2011-05" db="EMBL/GenBank/DDBJ databases">
        <title>The genome sequence of Vittaforma corneae strain ATCC 50505.</title>
        <authorList>
            <consortium name="The Broad Institute Genome Sequencing Platform"/>
            <person name="Cuomo C."/>
            <person name="Didier E."/>
            <person name="Bowers L."/>
            <person name="Young S.K."/>
            <person name="Zeng Q."/>
            <person name="Gargeya S."/>
            <person name="Fitzgerald M."/>
            <person name="Haas B."/>
            <person name="Abouelleil A."/>
            <person name="Alvarado L."/>
            <person name="Arachchi H.M."/>
            <person name="Berlin A."/>
            <person name="Chapman S.B."/>
            <person name="Gearin G."/>
            <person name="Goldberg J."/>
            <person name="Griggs A."/>
            <person name="Gujja S."/>
            <person name="Hansen M."/>
            <person name="Heiman D."/>
            <person name="Howarth C."/>
            <person name="Larimer J."/>
            <person name="Lui A."/>
            <person name="MacDonald P.J.P."/>
            <person name="McCowen C."/>
            <person name="Montmayeur A."/>
            <person name="Murphy C."/>
            <person name="Neiman D."/>
            <person name="Pearson M."/>
            <person name="Priest M."/>
            <person name="Roberts A."/>
            <person name="Saif S."/>
            <person name="Shea T."/>
            <person name="Sisk P."/>
            <person name="Stolte C."/>
            <person name="Sykes S."/>
            <person name="Wortman J."/>
            <person name="Nusbaum C."/>
            <person name="Birren B."/>
        </authorList>
    </citation>
    <scope>NUCLEOTIDE SEQUENCE [LARGE SCALE GENOMIC DNA]</scope>
    <source>
        <strain evidence="6">ATCC 50505</strain>
    </source>
</reference>
<protein>
    <submittedName>
        <fullName evidence="5">Uncharacterized protein</fullName>
    </submittedName>
</protein>
<dbReference type="AlphaFoldDB" id="L2GRJ2"/>
<dbReference type="InterPro" id="IPR006709">
    <property type="entry name" value="SSU_processome_Utp14"/>
</dbReference>
<dbReference type="Pfam" id="PF04615">
    <property type="entry name" value="Utp14"/>
    <property type="match status" value="1"/>
</dbReference>
<dbReference type="PANTHER" id="PTHR14150:SF12">
    <property type="entry name" value="U3 SMALL NUCLEOLAR RNA-ASSOCIATED PROTEIN 14 HOMOLOG A"/>
    <property type="match status" value="1"/>
</dbReference>